<feature type="region of interest" description="Disordered" evidence="1">
    <location>
        <begin position="1"/>
        <end position="26"/>
    </location>
</feature>
<dbReference type="RefSeq" id="WP_008526574.1">
    <property type="nucleotide sequence ID" value="NZ_AFNT02000044.1"/>
</dbReference>
<evidence type="ECO:0000256" key="1">
    <source>
        <dbReference type="SAM" id="MobiDB-lite"/>
    </source>
</evidence>
<organism evidence="2 3">
    <name type="scientific">Halorhabdus tiamatea SARL4B</name>
    <dbReference type="NCBI Taxonomy" id="1033806"/>
    <lineage>
        <taxon>Archaea</taxon>
        <taxon>Methanobacteriati</taxon>
        <taxon>Methanobacteriota</taxon>
        <taxon>Stenosarchaea group</taxon>
        <taxon>Halobacteria</taxon>
        <taxon>Halobacteriales</taxon>
        <taxon>Haloarculaceae</taxon>
        <taxon>Halorhabdus</taxon>
    </lineage>
</organism>
<accession>U2DY37</accession>
<feature type="region of interest" description="Disordered" evidence="1">
    <location>
        <begin position="108"/>
        <end position="131"/>
    </location>
</feature>
<reference evidence="2 3" key="1">
    <citation type="journal article" date="2011" name="J. Bacteriol.">
        <title>Genome sequence of Halorhabdus tiamatea, the first archaeon isolated from a deep-sea anoxic brine lake.</title>
        <authorList>
            <person name="Antunes A."/>
            <person name="Alam I."/>
            <person name="Bajic V.B."/>
            <person name="Stingl U."/>
        </authorList>
    </citation>
    <scope>NUCLEOTIDE SEQUENCE [LARGE SCALE GENOMIC DNA]</scope>
    <source>
        <strain evidence="2 3">SARL4B</strain>
    </source>
</reference>
<comment type="caution">
    <text evidence="2">The sequence shown here is derived from an EMBL/GenBank/DDBJ whole genome shotgun (WGS) entry which is preliminary data.</text>
</comment>
<reference evidence="2 3" key="2">
    <citation type="journal article" date="2013" name="PLoS ONE">
        <title>INDIGO - INtegrated Data Warehouse of MIcrobial GenOmes with Examples from the Red Sea Extremophiles.</title>
        <authorList>
            <person name="Alam I."/>
            <person name="Antunes A."/>
            <person name="Kamau A.A."/>
            <person name="Ba Alawi W."/>
            <person name="Kalkatawi M."/>
            <person name="Stingl U."/>
            <person name="Bajic V.B."/>
        </authorList>
    </citation>
    <scope>NUCLEOTIDE SEQUENCE [LARGE SCALE GENOMIC DNA]</scope>
    <source>
        <strain evidence="2 3">SARL4B</strain>
    </source>
</reference>
<dbReference type="Proteomes" id="UP000003861">
    <property type="component" value="Unassembled WGS sequence"/>
</dbReference>
<evidence type="ECO:0000313" key="3">
    <source>
        <dbReference type="Proteomes" id="UP000003861"/>
    </source>
</evidence>
<sequence>MSTTPETPTERNDAETADEMEDRTKRALSQCMTVLPDHGRADGVDHWATVTTGSGSTYLVDMQTGGCECADKKYNLGPETDCKHLRRAKIATGRRSVSSDELANVDVDPLLGEHSDGPVIMTSDGGVITPE</sequence>
<dbReference type="AlphaFoldDB" id="U2DY37"/>
<proteinExistence type="predicted"/>
<evidence type="ECO:0000313" key="2">
    <source>
        <dbReference type="EMBL" id="ERJ05088.1"/>
    </source>
</evidence>
<protein>
    <submittedName>
        <fullName evidence="2">Zinc finger SWIM domain-containing protein</fullName>
    </submittedName>
</protein>
<gene>
    <name evidence="2" type="ORF">HLRTI_002887</name>
</gene>
<name>U2DY37_9EURY</name>
<dbReference type="EMBL" id="AFNT02000044">
    <property type="protein sequence ID" value="ERJ05088.1"/>
    <property type="molecule type" value="Genomic_DNA"/>
</dbReference>